<evidence type="ECO:0000313" key="2">
    <source>
        <dbReference type="EMBL" id="TDE14527.1"/>
    </source>
</evidence>
<dbReference type="Proteomes" id="UP000294850">
    <property type="component" value="Unassembled WGS sequence"/>
</dbReference>
<sequence>MKYLLDTHTLVWAMIDRGKLSPKVSGILEEPSNEVLVSTISFWEISLKFSLGKLNLHGVTPDEIPELVGQMQFRIMPLNATESSTYHNLKTLHHRDPFDRMLIWQAIQSNLGFISNDNKMQEYQPQGLRLIW</sequence>
<evidence type="ECO:0000259" key="1">
    <source>
        <dbReference type="Pfam" id="PF01850"/>
    </source>
</evidence>
<dbReference type="EMBL" id="SMFL01000005">
    <property type="protein sequence ID" value="TDE14527.1"/>
    <property type="molecule type" value="Genomic_DNA"/>
</dbReference>
<comment type="caution">
    <text evidence="2">The sequence shown here is derived from an EMBL/GenBank/DDBJ whole genome shotgun (WGS) entry which is preliminary data.</text>
</comment>
<name>A0A4R5DM33_9BACT</name>
<dbReference type="AlphaFoldDB" id="A0A4R5DM33"/>
<accession>A0A4R5DM33</accession>
<dbReference type="PANTHER" id="PTHR36173:SF2">
    <property type="entry name" value="RIBONUCLEASE VAPC16"/>
    <property type="match status" value="1"/>
</dbReference>
<dbReference type="SUPFAM" id="SSF88723">
    <property type="entry name" value="PIN domain-like"/>
    <property type="match status" value="1"/>
</dbReference>
<dbReference type="InterPro" id="IPR029060">
    <property type="entry name" value="PIN-like_dom_sf"/>
</dbReference>
<reference evidence="2 3" key="1">
    <citation type="submission" date="2019-03" db="EMBL/GenBank/DDBJ databases">
        <title>Dyadobacter AR-3-6 sp. nov., isolated from arctic soil.</title>
        <authorList>
            <person name="Chaudhary D.K."/>
        </authorList>
    </citation>
    <scope>NUCLEOTIDE SEQUENCE [LARGE SCALE GENOMIC DNA]</scope>
    <source>
        <strain evidence="2 3">AR-3-6</strain>
    </source>
</reference>
<dbReference type="Gene3D" id="3.40.50.1010">
    <property type="entry name" value="5'-nuclease"/>
    <property type="match status" value="1"/>
</dbReference>
<proteinExistence type="predicted"/>
<evidence type="ECO:0000313" key="3">
    <source>
        <dbReference type="Proteomes" id="UP000294850"/>
    </source>
</evidence>
<gene>
    <name evidence="2" type="ORF">E0F88_15120</name>
</gene>
<protein>
    <submittedName>
        <fullName evidence="2">Type II toxin-antitoxin system VapC family toxin</fullName>
    </submittedName>
</protein>
<feature type="domain" description="PIN" evidence="1">
    <location>
        <begin position="3"/>
        <end position="123"/>
    </location>
</feature>
<dbReference type="InterPro" id="IPR052919">
    <property type="entry name" value="TA_system_RNase"/>
</dbReference>
<dbReference type="RefSeq" id="WP_131959111.1">
    <property type="nucleotide sequence ID" value="NZ_SMFL01000005.1"/>
</dbReference>
<dbReference type="OrthoDB" id="9798990at2"/>
<dbReference type="CDD" id="cd09872">
    <property type="entry name" value="PIN_Sll0205-like"/>
    <property type="match status" value="1"/>
</dbReference>
<dbReference type="Pfam" id="PF01850">
    <property type="entry name" value="PIN"/>
    <property type="match status" value="1"/>
</dbReference>
<keyword evidence="3" id="KW-1185">Reference proteome</keyword>
<dbReference type="InterPro" id="IPR002716">
    <property type="entry name" value="PIN_dom"/>
</dbReference>
<organism evidence="2 3">
    <name type="scientific">Dyadobacter psychrotolerans</name>
    <dbReference type="NCBI Taxonomy" id="2541721"/>
    <lineage>
        <taxon>Bacteria</taxon>
        <taxon>Pseudomonadati</taxon>
        <taxon>Bacteroidota</taxon>
        <taxon>Cytophagia</taxon>
        <taxon>Cytophagales</taxon>
        <taxon>Spirosomataceae</taxon>
        <taxon>Dyadobacter</taxon>
    </lineage>
</organism>
<dbReference type="InterPro" id="IPR041705">
    <property type="entry name" value="PIN_Sll0205"/>
</dbReference>
<dbReference type="PANTHER" id="PTHR36173">
    <property type="entry name" value="RIBONUCLEASE VAPC16-RELATED"/>
    <property type="match status" value="1"/>
</dbReference>